<feature type="signal peptide" evidence="1">
    <location>
        <begin position="1"/>
        <end position="22"/>
    </location>
</feature>
<keyword evidence="3" id="KW-1185">Reference proteome</keyword>
<organism evidence="2 3">
    <name type="scientific">Pelagibius litoralis</name>
    <dbReference type="NCBI Taxonomy" id="374515"/>
    <lineage>
        <taxon>Bacteria</taxon>
        <taxon>Pseudomonadati</taxon>
        <taxon>Pseudomonadota</taxon>
        <taxon>Alphaproteobacteria</taxon>
        <taxon>Rhodospirillales</taxon>
        <taxon>Rhodovibrionaceae</taxon>
        <taxon>Pelagibius</taxon>
    </lineage>
</organism>
<gene>
    <name evidence="2" type="ORF">HBA54_04115</name>
</gene>
<evidence type="ECO:0000313" key="3">
    <source>
        <dbReference type="Proteomes" id="UP000761264"/>
    </source>
</evidence>
<accession>A0A967C721</accession>
<evidence type="ECO:0000313" key="2">
    <source>
        <dbReference type="EMBL" id="NIA67767.1"/>
    </source>
</evidence>
<reference evidence="2" key="1">
    <citation type="submission" date="2020-03" db="EMBL/GenBank/DDBJ databases">
        <title>Genome of Pelagibius litoralis DSM 21314T.</title>
        <authorList>
            <person name="Wang G."/>
        </authorList>
    </citation>
    <scope>NUCLEOTIDE SEQUENCE</scope>
    <source>
        <strain evidence="2">DSM 21314</strain>
    </source>
</reference>
<proteinExistence type="predicted"/>
<keyword evidence="1" id="KW-0732">Signal</keyword>
<dbReference type="Proteomes" id="UP000761264">
    <property type="component" value="Unassembled WGS sequence"/>
</dbReference>
<comment type="caution">
    <text evidence="2">The sequence shown here is derived from an EMBL/GenBank/DDBJ whole genome shotgun (WGS) entry which is preliminary data.</text>
</comment>
<dbReference type="RefSeq" id="WP_167221623.1">
    <property type="nucleotide sequence ID" value="NZ_JAAQPH010000002.1"/>
</dbReference>
<feature type="chain" id="PRO_5037270666" evidence="1">
    <location>
        <begin position="23"/>
        <end position="101"/>
    </location>
</feature>
<sequence length="101" mass="10515">MLNALRAALLALCVFMWLPGQAYGQGPQCAPRDAILQSLAKNYKEAPVNMGVVSTGALLEVLVSLSGSWTIIVTMPGGATCLVSSGEGWRTVPVKDEGPAV</sequence>
<dbReference type="AlphaFoldDB" id="A0A967C721"/>
<name>A0A967C721_9PROT</name>
<dbReference type="EMBL" id="JAAQPH010000002">
    <property type="protein sequence ID" value="NIA67767.1"/>
    <property type="molecule type" value="Genomic_DNA"/>
</dbReference>
<protein>
    <submittedName>
        <fullName evidence="2">Uncharacterized protein</fullName>
    </submittedName>
</protein>
<evidence type="ECO:0000256" key="1">
    <source>
        <dbReference type="SAM" id="SignalP"/>
    </source>
</evidence>